<dbReference type="InterPro" id="IPR007197">
    <property type="entry name" value="rSAM"/>
</dbReference>
<dbReference type="CDD" id="cd01335">
    <property type="entry name" value="Radical_SAM"/>
    <property type="match status" value="1"/>
</dbReference>
<dbReference type="GO" id="GO:0005506">
    <property type="term" value="F:iron ion binding"/>
    <property type="evidence" value="ECO:0007669"/>
    <property type="project" value="InterPro"/>
</dbReference>
<keyword evidence="6" id="KW-0411">Iron-sulfur</keyword>
<dbReference type="SFLD" id="SFLDF00301">
    <property type="entry name" value="2-iminoacetate_synthase_(ThiH)"/>
    <property type="match status" value="1"/>
</dbReference>
<keyword evidence="9" id="KW-1185">Reference proteome</keyword>
<dbReference type="InterPro" id="IPR010722">
    <property type="entry name" value="BATS_dom"/>
</dbReference>
<dbReference type="SFLD" id="SFLDG01060">
    <property type="entry name" value="BATS_domain_containing"/>
    <property type="match status" value="1"/>
</dbReference>
<feature type="domain" description="Biotin and thiamin synthesis-associated" evidence="7">
    <location>
        <begin position="299"/>
        <end position="409"/>
    </location>
</feature>
<dbReference type="SMART" id="SM00876">
    <property type="entry name" value="BATS"/>
    <property type="match status" value="1"/>
</dbReference>
<evidence type="ECO:0000313" key="8">
    <source>
        <dbReference type="EMBL" id="RNL48173.1"/>
    </source>
</evidence>
<dbReference type="InterPro" id="IPR034428">
    <property type="entry name" value="ThiH/NoCL/HydG-like"/>
</dbReference>
<keyword evidence="2" id="KW-0004">4Fe-4S</keyword>
<dbReference type="Pfam" id="PF06968">
    <property type="entry name" value="BATS"/>
    <property type="match status" value="1"/>
</dbReference>
<evidence type="ECO:0000256" key="1">
    <source>
        <dbReference type="ARBA" id="ARBA00001966"/>
    </source>
</evidence>
<evidence type="ECO:0000256" key="3">
    <source>
        <dbReference type="ARBA" id="ARBA00022691"/>
    </source>
</evidence>
<dbReference type="InterPro" id="IPR012726">
    <property type="entry name" value="ThiH"/>
</dbReference>
<dbReference type="GO" id="GO:0051539">
    <property type="term" value="F:4 iron, 4 sulfur cluster binding"/>
    <property type="evidence" value="ECO:0007669"/>
    <property type="project" value="UniProtKB-KW"/>
</dbReference>
<dbReference type="NCBIfam" id="TIGR02351">
    <property type="entry name" value="thiH"/>
    <property type="match status" value="1"/>
</dbReference>
<keyword evidence="4" id="KW-0479">Metal-binding</keyword>
<keyword evidence="3" id="KW-0949">S-adenosyl-L-methionine</keyword>
<evidence type="ECO:0000259" key="7">
    <source>
        <dbReference type="SMART" id="SM00876"/>
    </source>
</evidence>
<proteinExistence type="predicted"/>
<dbReference type="OrthoDB" id="3320990at2"/>
<comment type="caution">
    <text evidence="8">The sequence shown here is derived from an EMBL/GenBank/DDBJ whole genome shotgun (WGS) entry which is preliminary data.</text>
</comment>
<accession>A0A3N0BJ00</accession>
<dbReference type="Proteomes" id="UP000278632">
    <property type="component" value="Unassembled WGS sequence"/>
</dbReference>
<dbReference type="PANTHER" id="PTHR43583:SF1">
    <property type="entry name" value="2-IMINOACETATE SYNTHASE"/>
    <property type="match status" value="1"/>
</dbReference>
<dbReference type="SFLD" id="SFLDG01081">
    <property type="entry name" value="cleavage_of_the_Ca-Cb_bond_in"/>
    <property type="match status" value="1"/>
</dbReference>
<evidence type="ECO:0000256" key="5">
    <source>
        <dbReference type="ARBA" id="ARBA00023004"/>
    </source>
</evidence>
<dbReference type="InterPro" id="IPR013785">
    <property type="entry name" value="Aldolase_TIM"/>
</dbReference>
<reference evidence="9" key="1">
    <citation type="submission" date="2018-05" db="EMBL/GenBank/DDBJ databases">
        <title>Genome Sequencing of selected type strains of the family Eggerthellaceae.</title>
        <authorList>
            <person name="Danylec N."/>
            <person name="Stoll D.A."/>
            <person name="Doetsch A."/>
            <person name="Huch M."/>
        </authorList>
    </citation>
    <scope>NUCLEOTIDE SEQUENCE [LARGE SCALE GENOMIC DNA]</scope>
    <source>
        <strain evidence="9">DSM 16106</strain>
    </source>
</reference>
<keyword evidence="5" id="KW-0408">Iron</keyword>
<gene>
    <name evidence="8" type="ORF">DMP08_03205</name>
</gene>
<sequence length="417" mass="45373">MNAPAWGEPGWKAPGFSRAQAVDPSDVVRDCGIDSLSYLPDMDALDSSVVSEVLERASAFDFVSATAADVRRALAAERLSPEDFGALLSPAAEPFLEEMAAAAQRVRRRWFGSTAYLFTPLYLANYCDNHCVYCGFNRKNDICRAQLDQLGIVRELDAIAETGLEDVLLLTGEDRERTDPAYIAEACRLASERFRTVGVEVYPLNEDEYALLHRSGADYVTVFQETYDPALYGKLHRAGRKRVFPYRANAQERALRAGMRGVAFGALLGLGDARRDAFACGLHAWLLQRAYPAAELSLSCPRLRPIVGNEGLGPRGVGERKLLQVMCAYRLFLPQAGITISSRERAGFRDRVMGIAATKISAGVSTGVGEHAAAEGSNAASAGDDQFEIADDRDVEAVSAALRAHGLEPVANDYVRV</sequence>
<dbReference type="EMBL" id="QICD01000003">
    <property type="protein sequence ID" value="RNL48173.1"/>
    <property type="molecule type" value="Genomic_DNA"/>
</dbReference>
<protein>
    <submittedName>
        <fullName evidence="8">2-iminoacetate synthase ThiH</fullName>
    </submittedName>
</protein>
<dbReference type="GO" id="GO:0003824">
    <property type="term" value="F:catalytic activity"/>
    <property type="evidence" value="ECO:0007669"/>
    <property type="project" value="InterPro"/>
</dbReference>
<evidence type="ECO:0000256" key="2">
    <source>
        <dbReference type="ARBA" id="ARBA00022485"/>
    </source>
</evidence>
<name>A0A3N0BJ00_9ACTN</name>
<evidence type="ECO:0000256" key="6">
    <source>
        <dbReference type="ARBA" id="ARBA00023014"/>
    </source>
</evidence>
<dbReference type="AlphaFoldDB" id="A0A3N0BJ00"/>
<evidence type="ECO:0000256" key="4">
    <source>
        <dbReference type="ARBA" id="ARBA00022723"/>
    </source>
</evidence>
<organism evidence="8 9">
    <name type="scientific">Paraeggerthella hongkongensis</name>
    <dbReference type="NCBI Taxonomy" id="230658"/>
    <lineage>
        <taxon>Bacteria</taxon>
        <taxon>Bacillati</taxon>
        <taxon>Actinomycetota</taxon>
        <taxon>Coriobacteriia</taxon>
        <taxon>Eggerthellales</taxon>
        <taxon>Eggerthellaceae</taxon>
        <taxon>Paraeggerthella</taxon>
    </lineage>
</organism>
<dbReference type="SFLD" id="SFLDS00029">
    <property type="entry name" value="Radical_SAM"/>
    <property type="match status" value="1"/>
</dbReference>
<dbReference type="SUPFAM" id="SSF102114">
    <property type="entry name" value="Radical SAM enzymes"/>
    <property type="match status" value="1"/>
</dbReference>
<dbReference type="Gene3D" id="3.20.20.70">
    <property type="entry name" value="Aldolase class I"/>
    <property type="match status" value="1"/>
</dbReference>
<dbReference type="Pfam" id="PF04055">
    <property type="entry name" value="Radical_SAM"/>
    <property type="match status" value="1"/>
</dbReference>
<dbReference type="InterPro" id="IPR058240">
    <property type="entry name" value="rSAM_sf"/>
</dbReference>
<dbReference type="PANTHER" id="PTHR43583">
    <property type="entry name" value="2-IMINOACETATE SYNTHASE"/>
    <property type="match status" value="1"/>
</dbReference>
<comment type="cofactor">
    <cofactor evidence="1">
        <name>[4Fe-4S] cluster</name>
        <dbReference type="ChEBI" id="CHEBI:49883"/>
    </cofactor>
</comment>
<evidence type="ECO:0000313" key="9">
    <source>
        <dbReference type="Proteomes" id="UP000278632"/>
    </source>
</evidence>
<dbReference type="GO" id="GO:0009228">
    <property type="term" value="P:thiamine biosynthetic process"/>
    <property type="evidence" value="ECO:0007669"/>
    <property type="project" value="InterPro"/>
</dbReference>